<dbReference type="Pfam" id="PF00254">
    <property type="entry name" value="FKBP_C"/>
    <property type="match status" value="1"/>
</dbReference>
<evidence type="ECO:0000256" key="2">
    <source>
        <dbReference type="ARBA" id="ARBA00013194"/>
    </source>
</evidence>
<dbReference type="InterPro" id="IPR001179">
    <property type="entry name" value="PPIase_FKBP_dom"/>
</dbReference>
<dbReference type="InterPro" id="IPR046357">
    <property type="entry name" value="PPIase_dom_sf"/>
</dbReference>
<feature type="domain" description="PPIase FKBP-type" evidence="6">
    <location>
        <begin position="46"/>
        <end position="110"/>
    </location>
</feature>
<sequence>MYFFQLQFITLDTSRTGECSIAVAQETRLCSLHLAKGTGARILISINFTYAKSCNRNVISGWEEGVQGMKEGGQRRLVVPSELGYGRKGRAPVIPPNTVRSRIFQPISFPTFLKLVSDADL</sequence>
<dbReference type="PANTHER" id="PTHR43811:SF19">
    <property type="entry name" value="39 KDA FK506-BINDING NUCLEAR PROTEIN"/>
    <property type="match status" value="1"/>
</dbReference>
<keyword evidence="4 5" id="KW-0413">Isomerase</keyword>
<evidence type="ECO:0000256" key="4">
    <source>
        <dbReference type="ARBA" id="ARBA00023235"/>
    </source>
</evidence>
<accession>A0A7S3DCL3</accession>
<dbReference type="AlphaFoldDB" id="A0A7S3DCL3"/>
<gene>
    <name evidence="7" type="ORF">PBIL07802_LOCUS15787</name>
    <name evidence="8" type="ORF">PBIL07802_LOCUS15790</name>
    <name evidence="9" type="ORF">PBIL07802_LOCUS15803</name>
</gene>
<keyword evidence="3 5" id="KW-0697">Rotamase</keyword>
<evidence type="ECO:0000259" key="6">
    <source>
        <dbReference type="PROSITE" id="PS50059"/>
    </source>
</evidence>
<evidence type="ECO:0000256" key="5">
    <source>
        <dbReference type="PROSITE-ProRule" id="PRU00277"/>
    </source>
</evidence>
<dbReference type="PROSITE" id="PS50059">
    <property type="entry name" value="FKBP_PPIASE"/>
    <property type="match status" value="1"/>
</dbReference>
<dbReference type="PANTHER" id="PTHR43811">
    <property type="entry name" value="FKBP-TYPE PEPTIDYL-PROLYL CIS-TRANS ISOMERASE FKPA"/>
    <property type="match status" value="1"/>
</dbReference>
<evidence type="ECO:0000313" key="9">
    <source>
        <dbReference type="EMBL" id="CAE0253568.1"/>
    </source>
</evidence>
<evidence type="ECO:0000256" key="1">
    <source>
        <dbReference type="ARBA" id="ARBA00000971"/>
    </source>
</evidence>
<protein>
    <recommendedName>
        <fullName evidence="2 5">peptidylprolyl isomerase</fullName>
        <ecNumber evidence="2 5">5.2.1.8</ecNumber>
    </recommendedName>
</protein>
<reference evidence="7" key="1">
    <citation type="submission" date="2021-01" db="EMBL/GenBank/DDBJ databases">
        <authorList>
            <person name="Corre E."/>
            <person name="Pelletier E."/>
            <person name="Niang G."/>
            <person name="Scheremetjew M."/>
            <person name="Finn R."/>
            <person name="Kale V."/>
            <person name="Holt S."/>
            <person name="Cochrane G."/>
            <person name="Meng A."/>
            <person name="Brown T."/>
            <person name="Cohen L."/>
        </authorList>
    </citation>
    <scope>NUCLEOTIDE SEQUENCE</scope>
    <source>
        <strain evidence="7">NIES-2562</strain>
    </source>
</reference>
<evidence type="ECO:0000256" key="3">
    <source>
        <dbReference type="ARBA" id="ARBA00023110"/>
    </source>
</evidence>
<evidence type="ECO:0000313" key="7">
    <source>
        <dbReference type="EMBL" id="CAE0253552.1"/>
    </source>
</evidence>
<dbReference type="EC" id="5.2.1.8" evidence="2 5"/>
<dbReference type="EMBL" id="HBIB01024102">
    <property type="protein sequence ID" value="CAE0253552.1"/>
    <property type="molecule type" value="Transcribed_RNA"/>
</dbReference>
<dbReference type="Gene3D" id="3.10.50.40">
    <property type="match status" value="1"/>
</dbReference>
<proteinExistence type="predicted"/>
<dbReference type="EMBL" id="HBIB01024122">
    <property type="protein sequence ID" value="CAE0253568.1"/>
    <property type="molecule type" value="Transcribed_RNA"/>
</dbReference>
<comment type="catalytic activity">
    <reaction evidence="1 5">
        <text>[protein]-peptidylproline (omega=180) = [protein]-peptidylproline (omega=0)</text>
        <dbReference type="Rhea" id="RHEA:16237"/>
        <dbReference type="Rhea" id="RHEA-COMP:10747"/>
        <dbReference type="Rhea" id="RHEA-COMP:10748"/>
        <dbReference type="ChEBI" id="CHEBI:83833"/>
        <dbReference type="ChEBI" id="CHEBI:83834"/>
        <dbReference type="EC" id="5.2.1.8"/>
    </reaction>
</comment>
<dbReference type="GO" id="GO:0003755">
    <property type="term" value="F:peptidyl-prolyl cis-trans isomerase activity"/>
    <property type="evidence" value="ECO:0007669"/>
    <property type="project" value="UniProtKB-KW"/>
</dbReference>
<organism evidence="7">
    <name type="scientific">Palpitomonas bilix</name>
    <dbReference type="NCBI Taxonomy" id="652834"/>
    <lineage>
        <taxon>Eukaryota</taxon>
        <taxon>Eukaryota incertae sedis</taxon>
    </lineage>
</organism>
<dbReference type="SUPFAM" id="SSF54534">
    <property type="entry name" value="FKBP-like"/>
    <property type="match status" value="1"/>
</dbReference>
<evidence type="ECO:0000313" key="8">
    <source>
        <dbReference type="EMBL" id="CAE0253555.1"/>
    </source>
</evidence>
<dbReference type="EMBL" id="HBIB01024107">
    <property type="protein sequence ID" value="CAE0253555.1"/>
    <property type="molecule type" value="Transcribed_RNA"/>
</dbReference>
<name>A0A7S3DCL3_9EUKA</name>